<gene>
    <name evidence="4" type="ORF">GBK04_12700</name>
</gene>
<dbReference type="CDD" id="cd04301">
    <property type="entry name" value="NAT_SF"/>
    <property type="match status" value="1"/>
</dbReference>
<dbReference type="PANTHER" id="PTHR43877">
    <property type="entry name" value="AMINOALKYLPHOSPHONATE N-ACETYLTRANSFERASE-RELATED-RELATED"/>
    <property type="match status" value="1"/>
</dbReference>
<dbReference type="Pfam" id="PF00583">
    <property type="entry name" value="Acetyltransf_1"/>
    <property type="match status" value="1"/>
</dbReference>
<feature type="domain" description="N-acetyltransferase" evidence="3">
    <location>
        <begin position="3"/>
        <end position="171"/>
    </location>
</feature>
<dbReference type="Proteomes" id="UP000479293">
    <property type="component" value="Unassembled WGS sequence"/>
</dbReference>
<evidence type="ECO:0000256" key="2">
    <source>
        <dbReference type="ARBA" id="ARBA00023315"/>
    </source>
</evidence>
<dbReference type="PROSITE" id="PS51186">
    <property type="entry name" value="GNAT"/>
    <property type="match status" value="1"/>
</dbReference>
<keyword evidence="5" id="KW-1185">Reference proteome</keyword>
<dbReference type="InterPro" id="IPR050832">
    <property type="entry name" value="Bact_Acetyltransf"/>
</dbReference>
<comment type="caution">
    <text evidence="4">The sequence shown here is derived from an EMBL/GenBank/DDBJ whole genome shotgun (WGS) entry which is preliminary data.</text>
</comment>
<evidence type="ECO:0000259" key="3">
    <source>
        <dbReference type="PROSITE" id="PS51186"/>
    </source>
</evidence>
<evidence type="ECO:0000313" key="4">
    <source>
        <dbReference type="EMBL" id="MPR34193.1"/>
    </source>
</evidence>
<protein>
    <submittedName>
        <fullName evidence="4">GNAT family N-acetyltransferase</fullName>
    </submittedName>
</protein>
<dbReference type="PANTHER" id="PTHR43877:SF2">
    <property type="entry name" value="AMINOALKYLPHOSPHONATE N-ACETYLTRANSFERASE-RELATED"/>
    <property type="match status" value="1"/>
</dbReference>
<dbReference type="RefSeq" id="WP_152760192.1">
    <property type="nucleotide sequence ID" value="NZ_WHLY01000002.1"/>
</dbReference>
<dbReference type="EMBL" id="WHLY01000002">
    <property type="protein sequence ID" value="MPR34193.1"/>
    <property type="molecule type" value="Genomic_DNA"/>
</dbReference>
<name>A0A7C9FYC5_9BACT</name>
<dbReference type="GO" id="GO:0016747">
    <property type="term" value="F:acyltransferase activity, transferring groups other than amino-acyl groups"/>
    <property type="evidence" value="ECO:0007669"/>
    <property type="project" value="InterPro"/>
</dbReference>
<keyword evidence="2" id="KW-0012">Acyltransferase</keyword>
<sequence>MAFSFRLAGEMDVDSLREFSERLFRTTYGAQNTPENMAMYCQEAFSVKNFAEDFNRDDVRYLLATEQGQIAAYAKLVLGKGWGTLVPQIGVELARFYLDVPFQGRGLATTFMAYCQQWLRQQGFSMLWLGVWPQNVRALRFYQKEGFEKVSTGRFLLGTDPQVDDIMQKVS</sequence>
<dbReference type="Gene3D" id="3.40.630.30">
    <property type="match status" value="1"/>
</dbReference>
<keyword evidence="1 4" id="KW-0808">Transferase</keyword>
<dbReference type="InterPro" id="IPR016181">
    <property type="entry name" value="Acyl_CoA_acyltransferase"/>
</dbReference>
<organism evidence="4 5">
    <name type="scientific">Salmonirosea aquatica</name>
    <dbReference type="NCBI Taxonomy" id="2654236"/>
    <lineage>
        <taxon>Bacteria</taxon>
        <taxon>Pseudomonadati</taxon>
        <taxon>Bacteroidota</taxon>
        <taxon>Cytophagia</taxon>
        <taxon>Cytophagales</taxon>
        <taxon>Spirosomataceae</taxon>
        <taxon>Salmonirosea</taxon>
    </lineage>
</organism>
<evidence type="ECO:0000313" key="5">
    <source>
        <dbReference type="Proteomes" id="UP000479293"/>
    </source>
</evidence>
<dbReference type="AlphaFoldDB" id="A0A7C9FYC5"/>
<proteinExistence type="predicted"/>
<evidence type="ECO:0000256" key="1">
    <source>
        <dbReference type="ARBA" id="ARBA00022679"/>
    </source>
</evidence>
<dbReference type="SUPFAM" id="SSF55729">
    <property type="entry name" value="Acyl-CoA N-acyltransferases (Nat)"/>
    <property type="match status" value="1"/>
</dbReference>
<reference evidence="4 5" key="1">
    <citation type="submission" date="2019-10" db="EMBL/GenBank/DDBJ databases">
        <title>Draft Genome Sequence of Cytophagaceae sp. SJW1-29.</title>
        <authorList>
            <person name="Choi A."/>
        </authorList>
    </citation>
    <scope>NUCLEOTIDE SEQUENCE [LARGE SCALE GENOMIC DNA]</scope>
    <source>
        <strain evidence="4 5">SJW1-29</strain>
    </source>
</reference>
<dbReference type="InterPro" id="IPR000182">
    <property type="entry name" value="GNAT_dom"/>
</dbReference>
<accession>A0A7C9FYC5</accession>